<dbReference type="AlphaFoldDB" id="A0A0J9VLP6"/>
<dbReference type="EMBL" id="DS231710">
    <property type="protein sequence ID" value="KNB11696.1"/>
    <property type="molecule type" value="Genomic_DNA"/>
</dbReference>
<dbReference type="KEGG" id="fox:FOXG_20549"/>
<proteinExistence type="predicted"/>
<evidence type="ECO:0000313" key="3">
    <source>
        <dbReference type="Proteomes" id="UP000009097"/>
    </source>
</evidence>
<organism evidence="2 3">
    <name type="scientific">Fusarium oxysporum f. sp. lycopersici (strain 4287 / CBS 123668 / FGSC 9935 / NRRL 34936)</name>
    <name type="common">Fusarium vascular wilt of tomato</name>
    <dbReference type="NCBI Taxonomy" id="426428"/>
    <lineage>
        <taxon>Eukaryota</taxon>
        <taxon>Fungi</taxon>
        <taxon>Dikarya</taxon>
        <taxon>Ascomycota</taxon>
        <taxon>Pezizomycotina</taxon>
        <taxon>Sordariomycetes</taxon>
        <taxon>Hypocreomycetidae</taxon>
        <taxon>Hypocreales</taxon>
        <taxon>Nectriaceae</taxon>
        <taxon>Fusarium</taxon>
        <taxon>Fusarium oxysporum species complex</taxon>
    </lineage>
</organism>
<dbReference type="Proteomes" id="UP000009097">
    <property type="component" value="Unassembled WGS sequence"/>
</dbReference>
<feature type="region of interest" description="Disordered" evidence="1">
    <location>
        <begin position="1"/>
        <end position="35"/>
    </location>
</feature>
<feature type="compositionally biased region" description="Polar residues" evidence="1">
    <location>
        <begin position="1"/>
        <end position="29"/>
    </location>
</feature>
<dbReference type="RefSeq" id="XP_018249741.1">
    <property type="nucleotide sequence ID" value="XM_018400833.1"/>
</dbReference>
<reference evidence="2" key="1">
    <citation type="submission" date="2007-04" db="EMBL/GenBank/DDBJ databases">
        <authorList>
            <consortium name="The Broad Institute Genome Sequencing Platform"/>
            <person name="Birren B."/>
            <person name="Lander E."/>
            <person name="Galagan J."/>
            <person name="Nusbaum C."/>
            <person name="Devon K."/>
            <person name="Ma L.-J."/>
            <person name="Jaffe D."/>
            <person name="Butler J."/>
            <person name="Alvarez P."/>
            <person name="Gnerre S."/>
            <person name="Grabherr M."/>
            <person name="Kleber M."/>
            <person name="Mauceli E."/>
            <person name="Brockman W."/>
            <person name="MacCallum I.A."/>
            <person name="Young S."/>
            <person name="LaButti K."/>
            <person name="DeCaprio D."/>
            <person name="Crawford M."/>
            <person name="Koehrsen M."/>
            <person name="Engels R."/>
            <person name="Montgomery P."/>
            <person name="Pearson M."/>
            <person name="Howarth C."/>
            <person name="Larson L."/>
            <person name="White J."/>
            <person name="O'Leary S."/>
            <person name="Kodira C."/>
            <person name="Zeng Q."/>
            <person name="Yandava C."/>
            <person name="Alvarado L."/>
            <person name="Kistler C."/>
            <person name="Shim W.-B."/>
            <person name="Kang S."/>
            <person name="Woloshuk C."/>
        </authorList>
    </citation>
    <scope>NUCLEOTIDE SEQUENCE</scope>
    <source>
        <strain evidence="2">4287</strain>
    </source>
</reference>
<dbReference type="VEuPathDB" id="FungiDB:FOXG_20549"/>
<sequence>MSMYTQAKATANSTKHSAPNSLSMLSASRGTKETC</sequence>
<dbReference type="GeneID" id="28961255"/>
<protein>
    <submittedName>
        <fullName evidence="2">Uncharacterized protein</fullName>
    </submittedName>
</protein>
<accession>A0A0J9VLP6</accession>
<evidence type="ECO:0000313" key="2">
    <source>
        <dbReference type="EMBL" id="KNB11696.1"/>
    </source>
</evidence>
<name>A0A0J9VLP6_FUSO4</name>
<gene>
    <name evidence="2" type="ORF">FOXG_20549</name>
</gene>
<reference evidence="2" key="2">
    <citation type="journal article" date="2010" name="Nature">
        <title>Comparative genomics reveals mobile pathogenicity chromosomes in Fusarium.</title>
        <authorList>
            <person name="Ma L.J."/>
            <person name="van der Does H.C."/>
            <person name="Borkovich K.A."/>
            <person name="Coleman J.J."/>
            <person name="Daboussi M.J."/>
            <person name="Di Pietro A."/>
            <person name="Dufresne M."/>
            <person name="Freitag M."/>
            <person name="Grabherr M."/>
            <person name="Henrissat B."/>
            <person name="Houterman P.M."/>
            <person name="Kang S."/>
            <person name="Shim W.B."/>
            <person name="Woloshuk C."/>
            <person name="Xie X."/>
            <person name="Xu J.R."/>
            <person name="Antoniw J."/>
            <person name="Baker S.E."/>
            <person name="Bluhm B.H."/>
            <person name="Breakspear A."/>
            <person name="Brown D.W."/>
            <person name="Butchko R.A."/>
            <person name="Chapman S."/>
            <person name="Coulson R."/>
            <person name="Coutinho P.M."/>
            <person name="Danchin E.G."/>
            <person name="Diener A."/>
            <person name="Gale L.R."/>
            <person name="Gardiner D.M."/>
            <person name="Goff S."/>
            <person name="Hammond-Kosack K.E."/>
            <person name="Hilburn K."/>
            <person name="Hua-Van A."/>
            <person name="Jonkers W."/>
            <person name="Kazan K."/>
            <person name="Kodira C.D."/>
            <person name="Koehrsen M."/>
            <person name="Kumar L."/>
            <person name="Lee Y.H."/>
            <person name="Li L."/>
            <person name="Manners J.M."/>
            <person name="Miranda-Saavedra D."/>
            <person name="Mukherjee M."/>
            <person name="Park G."/>
            <person name="Park J."/>
            <person name="Park S.Y."/>
            <person name="Proctor R.H."/>
            <person name="Regev A."/>
            <person name="Ruiz-Roldan M.C."/>
            <person name="Sain D."/>
            <person name="Sakthikumar S."/>
            <person name="Sykes S."/>
            <person name="Schwartz D.C."/>
            <person name="Turgeon B.G."/>
            <person name="Wapinski I."/>
            <person name="Yoder O."/>
            <person name="Young S."/>
            <person name="Zeng Q."/>
            <person name="Zhou S."/>
            <person name="Galagan J."/>
            <person name="Cuomo C.A."/>
            <person name="Kistler H.C."/>
            <person name="Rep M."/>
        </authorList>
    </citation>
    <scope>NUCLEOTIDE SEQUENCE [LARGE SCALE GENOMIC DNA]</scope>
    <source>
        <strain evidence="2">4287</strain>
    </source>
</reference>
<evidence type="ECO:0000256" key="1">
    <source>
        <dbReference type="SAM" id="MobiDB-lite"/>
    </source>
</evidence>